<evidence type="ECO:0000256" key="1">
    <source>
        <dbReference type="ARBA" id="ARBA00023125"/>
    </source>
</evidence>
<proteinExistence type="predicted"/>
<name>B3EMY4_CHLPB</name>
<dbReference type="AlphaFoldDB" id="B3EMY4"/>
<dbReference type="HOGENOM" id="CLU_1650611_0_0_10"/>
<dbReference type="InterPro" id="IPR010992">
    <property type="entry name" value="IHF-like_DNA-bd_dom_sf"/>
</dbReference>
<dbReference type="OrthoDB" id="598129at2"/>
<keyword evidence="1" id="KW-0238">DNA-binding</keyword>
<dbReference type="GO" id="GO:0003677">
    <property type="term" value="F:DNA binding"/>
    <property type="evidence" value="ECO:0007669"/>
    <property type="project" value="UniProtKB-KW"/>
</dbReference>
<dbReference type="KEGG" id="cpb:Cphamn1_2063"/>
<dbReference type="eggNOG" id="COG0776">
    <property type="taxonomic scope" value="Bacteria"/>
</dbReference>
<sequence length="165" mass="18786">MKHDACVARLEKKLSLDRQQLIEFLDAVMAGFVEELVRKGELSVKGLGLFTVLYLPFRSKVDGRVMKAFPPRKKIAFYTRPVVDTATLRIIGRKTGLSERDADTFFRILSGHFRERLAAKQELLLEGLGVFRTVEGKYLFVPDEPLQEIVNNVFENMQILDLGGQ</sequence>
<evidence type="ECO:0000313" key="2">
    <source>
        <dbReference type="EMBL" id="ACE04973.1"/>
    </source>
</evidence>
<dbReference type="EMBL" id="CP001101">
    <property type="protein sequence ID" value="ACE04973.1"/>
    <property type="molecule type" value="Genomic_DNA"/>
</dbReference>
<protein>
    <submittedName>
        <fullName evidence="2">Uncharacterized protein</fullName>
    </submittedName>
</protein>
<dbReference type="SUPFAM" id="SSF47729">
    <property type="entry name" value="IHF-like DNA-binding proteins"/>
    <property type="match status" value="2"/>
</dbReference>
<reference evidence="2" key="1">
    <citation type="submission" date="2008-06" db="EMBL/GenBank/DDBJ databases">
        <title>Complete sequence of Chlorobium phaeobacteroides BS1.</title>
        <authorList>
            <consortium name="US DOE Joint Genome Institute"/>
            <person name="Lucas S."/>
            <person name="Copeland A."/>
            <person name="Lapidus A."/>
            <person name="Glavina del Rio T."/>
            <person name="Dalin E."/>
            <person name="Tice H."/>
            <person name="Bruce D."/>
            <person name="Goodwin L."/>
            <person name="Pitluck S."/>
            <person name="Schmutz J."/>
            <person name="Larimer F."/>
            <person name="Land M."/>
            <person name="Hauser L."/>
            <person name="Kyrpides N."/>
            <person name="Ovchinnikova G."/>
            <person name="Li T."/>
            <person name="Liu Z."/>
            <person name="Zhao F."/>
            <person name="Overmann J."/>
            <person name="Bryant D.A."/>
            <person name="Richardson P."/>
        </authorList>
    </citation>
    <scope>NUCLEOTIDE SEQUENCE [LARGE SCALE GENOMIC DNA]</scope>
    <source>
        <strain evidence="2">BS1</strain>
    </source>
</reference>
<organism evidence="2">
    <name type="scientific">Chlorobium phaeobacteroides (strain BS1)</name>
    <dbReference type="NCBI Taxonomy" id="331678"/>
    <lineage>
        <taxon>Bacteria</taxon>
        <taxon>Pseudomonadati</taxon>
        <taxon>Chlorobiota</taxon>
        <taxon>Chlorobiia</taxon>
        <taxon>Chlorobiales</taxon>
        <taxon>Chlorobiaceae</taxon>
        <taxon>Chlorobium/Pelodictyon group</taxon>
        <taxon>Chlorobium</taxon>
    </lineage>
</organism>
<gene>
    <name evidence="2" type="ordered locus">Cphamn1_2063</name>
</gene>
<dbReference type="STRING" id="331678.Cphamn1_2063"/>
<accession>B3EMY4</accession>